<evidence type="ECO:0000313" key="3">
    <source>
        <dbReference type="Proteomes" id="UP000886653"/>
    </source>
</evidence>
<comment type="caution">
    <text evidence="2">The sequence shown here is derived from an EMBL/GenBank/DDBJ whole genome shotgun (WGS) entry which is preliminary data.</text>
</comment>
<proteinExistence type="predicted"/>
<dbReference type="PANTHER" id="PTHR33096:SF1">
    <property type="entry name" value="CXC1-LIKE CYSTEINE CLUSTER ASSOCIATED WITH KDZ TRANSPOSASES DOMAIN-CONTAINING PROTEIN"/>
    <property type="match status" value="1"/>
</dbReference>
<feature type="domain" description="CxC1-like cysteine cluster associated with KDZ transposases" evidence="1">
    <location>
        <begin position="6"/>
        <end position="71"/>
    </location>
</feature>
<organism evidence="2 3">
    <name type="scientific">Cronartium quercuum f. sp. fusiforme G11</name>
    <dbReference type="NCBI Taxonomy" id="708437"/>
    <lineage>
        <taxon>Eukaryota</taxon>
        <taxon>Fungi</taxon>
        <taxon>Dikarya</taxon>
        <taxon>Basidiomycota</taxon>
        <taxon>Pucciniomycotina</taxon>
        <taxon>Pucciniomycetes</taxon>
        <taxon>Pucciniales</taxon>
        <taxon>Coleosporiaceae</taxon>
        <taxon>Cronartium</taxon>
    </lineage>
</organism>
<dbReference type="Proteomes" id="UP000886653">
    <property type="component" value="Unassembled WGS sequence"/>
</dbReference>
<accession>A0A9P6TH62</accession>
<sequence>GRHSSHILTFCQYIPDLIQLIYAGYLSSLPEEPHTAFFILLVQMHHQIWQNSAVSTQPLFNGNMDFINKCSHLPLYAHTHNGKKAKWDLCKPFSHSVDLLWHILHLQEGLNLSVLDCCAETHLHCFGPAFGEVKQSPAVPNFLVSLDANFQQQYYMYLSGRCFCVAAHLAISSWV</sequence>
<evidence type="ECO:0000259" key="1">
    <source>
        <dbReference type="Pfam" id="PF18802"/>
    </source>
</evidence>
<dbReference type="AlphaFoldDB" id="A0A9P6TH62"/>
<gene>
    <name evidence="2" type="ORF">CROQUDRAFT_703895</name>
</gene>
<dbReference type="OrthoDB" id="2506814at2759"/>
<dbReference type="PANTHER" id="PTHR33096">
    <property type="entry name" value="CXC2 DOMAIN-CONTAINING PROTEIN"/>
    <property type="match status" value="1"/>
</dbReference>
<dbReference type="InterPro" id="IPR041320">
    <property type="entry name" value="CxC1"/>
</dbReference>
<keyword evidence="3" id="KW-1185">Reference proteome</keyword>
<feature type="non-terminal residue" evidence="2">
    <location>
        <position position="1"/>
    </location>
</feature>
<evidence type="ECO:0000313" key="2">
    <source>
        <dbReference type="EMBL" id="KAG0151450.1"/>
    </source>
</evidence>
<reference evidence="2" key="1">
    <citation type="submission" date="2013-11" db="EMBL/GenBank/DDBJ databases">
        <title>Genome sequence of the fusiform rust pathogen reveals effectors for host alternation and coevolution with pine.</title>
        <authorList>
            <consortium name="DOE Joint Genome Institute"/>
            <person name="Smith K."/>
            <person name="Pendleton A."/>
            <person name="Kubisiak T."/>
            <person name="Anderson C."/>
            <person name="Salamov A."/>
            <person name="Aerts A."/>
            <person name="Riley R."/>
            <person name="Clum A."/>
            <person name="Lindquist E."/>
            <person name="Ence D."/>
            <person name="Campbell M."/>
            <person name="Kronenberg Z."/>
            <person name="Feau N."/>
            <person name="Dhillon B."/>
            <person name="Hamelin R."/>
            <person name="Burleigh J."/>
            <person name="Smith J."/>
            <person name="Yandell M."/>
            <person name="Nelson C."/>
            <person name="Grigoriev I."/>
            <person name="Davis J."/>
        </authorList>
    </citation>
    <scope>NUCLEOTIDE SEQUENCE</scope>
    <source>
        <strain evidence="2">G11</strain>
    </source>
</reference>
<protein>
    <recommendedName>
        <fullName evidence="1">CxC1-like cysteine cluster associated with KDZ transposases domain-containing protein</fullName>
    </recommendedName>
</protein>
<dbReference type="Pfam" id="PF18802">
    <property type="entry name" value="CxC1"/>
    <property type="match status" value="1"/>
</dbReference>
<name>A0A9P6TH62_9BASI</name>
<dbReference type="EMBL" id="MU167213">
    <property type="protein sequence ID" value="KAG0151450.1"/>
    <property type="molecule type" value="Genomic_DNA"/>
</dbReference>